<proteinExistence type="predicted"/>
<gene>
    <name evidence="1" type="ORF">BD410DRAFT_845935</name>
</gene>
<name>A0A4Y7PHT1_9AGAM</name>
<organism evidence="1 2">
    <name type="scientific">Rickenella mellea</name>
    <dbReference type="NCBI Taxonomy" id="50990"/>
    <lineage>
        <taxon>Eukaryota</taxon>
        <taxon>Fungi</taxon>
        <taxon>Dikarya</taxon>
        <taxon>Basidiomycota</taxon>
        <taxon>Agaricomycotina</taxon>
        <taxon>Agaricomycetes</taxon>
        <taxon>Hymenochaetales</taxon>
        <taxon>Rickenellaceae</taxon>
        <taxon>Rickenella</taxon>
    </lineage>
</organism>
<dbReference type="VEuPathDB" id="FungiDB:BD410DRAFT_845935"/>
<dbReference type="Proteomes" id="UP000294933">
    <property type="component" value="Unassembled WGS sequence"/>
</dbReference>
<evidence type="ECO:0008006" key="3">
    <source>
        <dbReference type="Google" id="ProtNLM"/>
    </source>
</evidence>
<evidence type="ECO:0000313" key="2">
    <source>
        <dbReference type="Proteomes" id="UP000294933"/>
    </source>
</evidence>
<dbReference type="Gene3D" id="3.80.10.10">
    <property type="entry name" value="Ribonuclease Inhibitor"/>
    <property type="match status" value="1"/>
</dbReference>
<dbReference type="EMBL" id="ML170328">
    <property type="protein sequence ID" value="TDL14541.1"/>
    <property type="molecule type" value="Genomic_DNA"/>
</dbReference>
<sequence>MSAAFKQMHRTRELYLRVDGTTEFGNIAFPLRQSGPNTVLEILEVHSDHEPLELPDDIFSENYGKLRSLKLINAFPPYPPGLLCNIRHLTVLWSKRRDPPTVLSLLHMLESCINIEEFDFRDRTGWDRTDIVTSSISVCLPKLRRLSLENISSTPIRLLNHLTLPALVSSYIMGTSEHGLNMPSAFMSFYDSCRVDIADQSFRADFTSTTNPTLSADVHLAAPLWSNGLEIFRSVFQADFPLLRSLDVGFSSRMVLNHPHPYPTTIWKECLENLPNLQELTFRNIFGYGACDQSAINLLLSLSSGPTPTACYCPHLRNLTFVNVSVRHPPEKIVYALTEDVTVWLSPSRAEEPTIRNALLSYVIGRSRDHAKLAKLDISECRDIDEPLLESLEPLVDEILPKSLFLRDEMVFGDFN</sequence>
<reference evidence="1 2" key="1">
    <citation type="submission" date="2018-06" db="EMBL/GenBank/DDBJ databases">
        <title>A transcriptomic atlas of mushroom development highlights an independent origin of complex multicellularity.</title>
        <authorList>
            <consortium name="DOE Joint Genome Institute"/>
            <person name="Krizsan K."/>
            <person name="Almasi E."/>
            <person name="Merenyi Z."/>
            <person name="Sahu N."/>
            <person name="Viragh M."/>
            <person name="Koszo T."/>
            <person name="Mondo S."/>
            <person name="Kiss B."/>
            <person name="Balint B."/>
            <person name="Kues U."/>
            <person name="Barry K."/>
            <person name="Hegedus J.C."/>
            <person name="Henrissat B."/>
            <person name="Johnson J."/>
            <person name="Lipzen A."/>
            <person name="Ohm R."/>
            <person name="Nagy I."/>
            <person name="Pangilinan J."/>
            <person name="Yan J."/>
            <person name="Xiong Y."/>
            <person name="Grigoriev I.V."/>
            <person name="Hibbett D.S."/>
            <person name="Nagy L.G."/>
        </authorList>
    </citation>
    <scope>NUCLEOTIDE SEQUENCE [LARGE SCALE GENOMIC DNA]</scope>
    <source>
        <strain evidence="1 2">SZMC22713</strain>
    </source>
</reference>
<dbReference type="AlphaFoldDB" id="A0A4Y7PHT1"/>
<accession>A0A4Y7PHT1</accession>
<dbReference type="InterPro" id="IPR032675">
    <property type="entry name" value="LRR_dom_sf"/>
</dbReference>
<protein>
    <recommendedName>
        <fullName evidence="3">F-box domain-containing protein</fullName>
    </recommendedName>
</protein>
<dbReference type="SUPFAM" id="SSF52047">
    <property type="entry name" value="RNI-like"/>
    <property type="match status" value="1"/>
</dbReference>
<keyword evidence="2" id="KW-1185">Reference proteome</keyword>
<evidence type="ECO:0000313" key="1">
    <source>
        <dbReference type="EMBL" id="TDL14541.1"/>
    </source>
</evidence>